<reference evidence="2" key="1">
    <citation type="submission" date="2016-10" db="EMBL/GenBank/DDBJ databases">
        <authorList>
            <person name="Varghese N."/>
            <person name="Submissions S."/>
        </authorList>
    </citation>
    <scope>NUCLEOTIDE SEQUENCE [LARGE SCALE GENOMIC DNA]</scope>
    <source>
        <strain evidence="2">DSM 24767</strain>
    </source>
</reference>
<dbReference type="EMBL" id="FNLC01000002">
    <property type="protein sequence ID" value="SDQ86625.1"/>
    <property type="molecule type" value="Genomic_DNA"/>
</dbReference>
<accession>A0A1H1ECZ4</accession>
<organism evidence="1 2">
    <name type="scientific">Natronobacterium texcoconense</name>
    <dbReference type="NCBI Taxonomy" id="1095778"/>
    <lineage>
        <taxon>Archaea</taxon>
        <taxon>Methanobacteriati</taxon>
        <taxon>Methanobacteriota</taxon>
        <taxon>Stenosarchaea group</taxon>
        <taxon>Halobacteria</taxon>
        <taxon>Halobacteriales</taxon>
        <taxon>Natrialbaceae</taxon>
        <taxon>Natronobacterium</taxon>
    </lineage>
</organism>
<proteinExistence type="predicted"/>
<sequence>MATIERRIDLRSDLGHDVPSEVPSEATLEVEYGDGTRRTVTIEHGQDEWILEFEDGRCVDRDPPTRPLPGWIDDALDLVSGELR</sequence>
<dbReference type="STRING" id="1095778.SAMN04489842_1540"/>
<dbReference type="OrthoDB" id="190764at2157"/>
<dbReference type="AlphaFoldDB" id="A0A1H1ECZ4"/>
<gene>
    <name evidence="1" type="ORF">SAMN04489842_1540</name>
</gene>
<dbReference type="Proteomes" id="UP000198848">
    <property type="component" value="Unassembled WGS sequence"/>
</dbReference>
<protein>
    <submittedName>
        <fullName evidence="1">Uncharacterized protein</fullName>
    </submittedName>
</protein>
<dbReference type="RefSeq" id="WP_090379854.1">
    <property type="nucleotide sequence ID" value="NZ_FNLC01000002.1"/>
</dbReference>
<keyword evidence="2" id="KW-1185">Reference proteome</keyword>
<evidence type="ECO:0000313" key="2">
    <source>
        <dbReference type="Proteomes" id="UP000198848"/>
    </source>
</evidence>
<evidence type="ECO:0000313" key="1">
    <source>
        <dbReference type="EMBL" id="SDQ86625.1"/>
    </source>
</evidence>
<name>A0A1H1ECZ4_NATTX</name>